<dbReference type="InterPro" id="IPR006638">
    <property type="entry name" value="Elp3/MiaA/NifB-like_rSAM"/>
</dbReference>
<dbReference type="EMBL" id="CP006905">
    <property type="protein sequence ID" value="AIY83161.1"/>
    <property type="molecule type" value="Genomic_DNA"/>
</dbReference>
<evidence type="ECO:0000256" key="5">
    <source>
        <dbReference type="ARBA" id="ARBA00023014"/>
    </source>
</evidence>
<gene>
    <name evidence="9" type="ORF">U729_2461</name>
</gene>
<keyword evidence="1 6" id="KW-0004">4Fe-4S</keyword>
<dbReference type="SFLD" id="SFLDS00029">
    <property type="entry name" value="Radical_SAM"/>
    <property type="match status" value="1"/>
</dbReference>
<keyword evidence="2 6" id="KW-0949">S-adenosyl-L-methionine</keyword>
<name>A0A0A7FWE2_9CLOT</name>
<dbReference type="Pfam" id="PF11842">
    <property type="entry name" value="DUF3362"/>
    <property type="match status" value="1"/>
</dbReference>
<dbReference type="HOGENOM" id="CLU_018288_2_0_9"/>
<dbReference type="InterPro" id="IPR058240">
    <property type="entry name" value="rSAM_sf"/>
</dbReference>
<evidence type="ECO:0000313" key="9">
    <source>
        <dbReference type="EMBL" id="AIY83161.1"/>
    </source>
</evidence>
<accession>A0A0A7FWE2</accession>
<dbReference type="STRING" id="1561.NPD11_577"/>
<feature type="binding site" evidence="6">
    <location>
        <position position="317"/>
    </location>
    <ligand>
        <name>[4Fe-4S] cluster</name>
        <dbReference type="ChEBI" id="CHEBI:49883"/>
        <note>4Fe-4S-S-AdoMet</note>
    </ligand>
</feature>
<feature type="binding site" evidence="6">
    <location>
        <position position="314"/>
    </location>
    <ligand>
        <name>[4Fe-4S] cluster</name>
        <dbReference type="ChEBI" id="CHEBI:49883"/>
        <note>4Fe-4S-S-AdoMet</note>
    </ligand>
</feature>
<dbReference type="GO" id="GO:0005506">
    <property type="term" value="F:iron ion binding"/>
    <property type="evidence" value="ECO:0007669"/>
    <property type="project" value="UniProtKB-UniRule"/>
</dbReference>
<evidence type="ECO:0000256" key="6">
    <source>
        <dbReference type="HAMAP-Rule" id="MF_01251"/>
    </source>
</evidence>
<evidence type="ECO:0000259" key="8">
    <source>
        <dbReference type="PROSITE" id="PS51918"/>
    </source>
</evidence>
<dbReference type="GO" id="GO:0003824">
    <property type="term" value="F:catalytic activity"/>
    <property type="evidence" value="ECO:0007669"/>
    <property type="project" value="InterPro"/>
</dbReference>
<evidence type="ECO:0000313" key="10">
    <source>
        <dbReference type="Proteomes" id="UP000030635"/>
    </source>
</evidence>
<feature type="compositionally biased region" description="Basic residues" evidence="7">
    <location>
        <begin position="668"/>
        <end position="684"/>
    </location>
</feature>
<dbReference type="GO" id="GO:0051539">
    <property type="term" value="F:4 iron, 4 sulfur cluster binding"/>
    <property type="evidence" value="ECO:0007669"/>
    <property type="project" value="UniProtKB-KW"/>
</dbReference>
<dbReference type="SMART" id="SM00729">
    <property type="entry name" value="Elp3"/>
    <property type="match status" value="1"/>
</dbReference>
<dbReference type="PROSITE" id="PS51918">
    <property type="entry name" value="RADICAL_SAM"/>
    <property type="match status" value="1"/>
</dbReference>
<dbReference type="Proteomes" id="UP000030635">
    <property type="component" value="Chromosome"/>
</dbReference>
<feature type="domain" description="Radical SAM core" evidence="8">
    <location>
        <begin position="296"/>
        <end position="567"/>
    </location>
</feature>
<dbReference type="eggNOG" id="COG1032">
    <property type="taxonomic scope" value="Bacteria"/>
</dbReference>
<evidence type="ECO:0000256" key="2">
    <source>
        <dbReference type="ARBA" id="ARBA00022691"/>
    </source>
</evidence>
<sequence length="684" mass="78148">MIKNEFLPISKQDMIDRGWEQCDFIIVTGDAYIDHHSFGTAIISRVLEHAGYKVGIIAQPDWHSTEDFMKLGRPRLGFLVNGGNMDSMVNHYTVSKRLREKDLYSPGGKMGLRPDRATIVYCNKIREAYKHVNIIIGGLEASLRRFAHYDYWGNNVRNSILIDSGADLLIYGMSEKQVVEVANALNDGFEAKYVRHVNGTCYTIDSLDEVYGDYIVLPSKNEVTEDKVTYAKAFKIQNDEQDPVRGKMLIQKHGNKYVVINKPEMPLTREELDEVYALPYAKNYHPIYEKDGGIPAIEEVKFSIVSSRGCFGNCNFCAITFHQGRAVQSRSEESILQEAREITELKDFKGYIHDVGGPTANFRKPACKHQLTIGACKNKQCLTPRPCKNMEVDHTEYLHLLRSIRKLPKVKKAFVRSGLRYDYIMADKDDTFFRELVEHHVSGQLKVAPEHVAPNALKYMGKPSGKTYDRFREKFFKINKQLGKEQYIIPYLMSSHPGSGLKEAIELAEYLRDTKYQPEQVQDFYPTPGTLSTTMFYTGLDPITMEEVYVPKTKEEKAMQRALLQFKKPKNYKLVYDALMQAGREDLIGNGPKCLIQSQETRYLASLHNKGNNNKGNGGYKGKKKSNERTSNKNSQNKGRGKAGNREKFKDTDSRGKKSRRQDDAPRYKGKKSRGPARLRLKKK</sequence>
<dbReference type="InterPro" id="IPR024560">
    <property type="entry name" value="UPF0313_C"/>
</dbReference>
<dbReference type="NCBIfam" id="TIGR03904">
    <property type="entry name" value="SAM_YgiQ"/>
    <property type="match status" value="1"/>
</dbReference>
<feature type="compositionally biased region" description="Basic and acidic residues" evidence="7">
    <location>
        <begin position="644"/>
        <end position="667"/>
    </location>
</feature>
<feature type="region of interest" description="Disordered" evidence="7">
    <location>
        <begin position="607"/>
        <end position="684"/>
    </location>
</feature>
<dbReference type="Pfam" id="PF08497">
    <property type="entry name" value="Radical_SAM_N"/>
    <property type="match status" value="1"/>
</dbReference>
<dbReference type="InterPro" id="IPR023404">
    <property type="entry name" value="rSAM_horseshoe"/>
</dbReference>
<evidence type="ECO:0000256" key="7">
    <source>
        <dbReference type="SAM" id="MobiDB-lite"/>
    </source>
</evidence>
<reference evidence="9 10" key="1">
    <citation type="journal article" date="2015" name="Infect. Genet. Evol.">
        <title>Genomic sequences of six botulinum neurotoxin-producing strains representing three clostridial species illustrate the mobility and diversity of botulinum neurotoxin genes.</title>
        <authorList>
            <person name="Smith T.J."/>
            <person name="Hill K.K."/>
            <person name="Xie G."/>
            <person name="Foley B.T."/>
            <person name="Williamson C.H."/>
            <person name="Foster J.T."/>
            <person name="Johnson S.L."/>
            <person name="Chertkov O."/>
            <person name="Teshima H."/>
            <person name="Gibbons H.S."/>
            <person name="Johnsky L.A."/>
            <person name="Karavis M.A."/>
            <person name="Smith L.A."/>
        </authorList>
    </citation>
    <scope>NUCLEOTIDE SEQUENCE [LARGE SCALE GENOMIC DNA]</scope>
    <source>
        <strain evidence="9">Sullivan</strain>
    </source>
</reference>
<protein>
    <submittedName>
        <fullName evidence="9">Radical SAM superfamily protein</fullName>
    </submittedName>
</protein>
<dbReference type="InterPro" id="IPR013704">
    <property type="entry name" value="UPF0313_N"/>
</dbReference>
<dbReference type="PANTHER" id="PTHR32331:SF0">
    <property type="entry name" value="UPF0313 PROTEIN YGIQ"/>
    <property type="match status" value="1"/>
</dbReference>
<evidence type="ECO:0000256" key="3">
    <source>
        <dbReference type="ARBA" id="ARBA00022723"/>
    </source>
</evidence>
<dbReference type="HAMAP" id="MF_01251">
    <property type="entry name" value="UPF0313"/>
    <property type="match status" value="1"/>
</dbReference>
<organism evidence="9 10">
    <name type="scientific">Clostridium baratii str. Sullivan</name>
    <dbReference type="NCBI Taxonomy" id="1415775"/>
    <lineage>
        <taxon>Bacteria</taxon>
        <taxon>Bacillati</taxon>
        <taxon>Bacillota</taxon>
        <taxon>Clostridia</taxon>
        <taxon>Eubacteriales</taxon>
        <taxon>Clostridiaceae</taxon>
        <taxon>Clostridium</taxon>
    </lineage>
</organism>
<comment type="similarity">
    <text evidence="6">Belongs to the UPF0313 family.</text>
</comment>
<feature type="binding site" evidence="6">
    <location>
        <position position="310"/>
    </location>
    <ligand>
        <name>[4Fe-4S] cluster</name>
        <dbReference type="ChEBI" id="CHEBI:49883"/>
        <note>4Fe-4S-S-AdoMet</note>
    </ligand>
</feature>
<evidence type="ECO:0000256" key="1">
    <source>
        <dbReference type="ARBA" id="ARBA00022485"/>
    </source>
</evidence>
<dbReference type="SFLD" id="SFLDG01082">
    <property type="entry name" value="B12-binding_domain_containing"/>
    <property type="match status" value="1"/>
</dbReference>
<dbReference type="InterPro" id="IPR007197">
    <property type="entry name" value="rSAM"/>
</dbReference>
<dbReference type="AlphaFoldDB" id="A0A0A7FWE2"/>
<keyword evidence="4 6" id="KW-0408">Iron</keyword>
<dbReference type="RefSeq" id="WP_052139558.1">
    <property type="nucleotide sequence ID" value="NZ_CP006905.1"/>
</dbReference>
<dbReference type="InterPro" id="IPR022946">
    <property type="entry name" value="UPF0313"/>
</dbReference>
<dbReference type="SUPFAM" id="SSF102114">
    <property type="entry name" value="Radical SAM enzymes"/>
    <property type="match status" value="1"/>
</dbReference>
<dbReference type="OrthoDB" id="9803479at2"/>
<keyword evidence="5 6" id="KW-0411">Iron-sulfur</keyword>
<dbReference type="KEGG" id="cbv:U729_2461"/>
<comment type="cofactor">
    <cofactor evidence="6">
        <name>[4Fe-4S] cluster</name>
        <dbReference type="ChEBI" id="CHEBI:49883"/>
    </cofactor>
    <text evidence="6">Binds 1 [4Fe-4S] cluster. The cluster is coordinated with 3 cysteines and an exchangeable S-adenosyl-L-methionine.</text>
</comment>
<dbReference type="SFLD" id="SFLDG01069">
    <property type="entry name" value="UPF0313"/>
    <property type="match status" value="1"/>
</dbReference>
<keyword evidence="10" id="KW-1185">Reference proteome</keyword>
<keyword evidence="3 6" id="KW-0479">Metal-binding</keyword>
<dbReference type="PANTHER" id="PTHR32331">
    <property type="entry name" value="UPF0313 PROTEIN YGIQ"/>
    <property type="match status" value="1"/>
</dbReference>
<dbReference type="Gene3D" id="3.80.30.20">
    <property type="entry name" value="tm_1862 like domain"/>
    <property type="match status" value="1"/>
</dbReference>
<proteinExistence type="inferred from homology"/>
<evidence type="ECO:0000256" key="4">
    <source>
        <dbReference type="ARBA" id="ARBA00023004"/>
    </source>
</evidence>